<comment type="miscellaneous">
    <text evidence="15">In the RecBCD complex, RecB has a slow 3'-5' helicase, an exonuclease activity and loads RecA onto ssDNA, RecD has a fast 5'-3' helicase activity, while RecC stimulates the ATPase and processivity of the RecB helicase and contributes to recognition of the Chi site.</text>
</comment>
<comment type="cofactor">
    <cofactor evidence="15">
        <name>Mg(2+)</name>
        <dbReference type="ChEBI" id="CHEBI:18420"/>
    </cofactor>
    <text evidence="15">Binds 1 Mg(2+) ion per subunit.</text>
</comment>
<dbReference type="PROSITE" id="PS51217">
    <property type="entry name" value="UVRD_HELICASE_CTER"/>
    <property type="match status" value="1"/>
</dbReference>
<dbReference type="OrthoDB" id="9810135at2"/>
<keyword evidence="11 15" id="KW-0234">DNA repair</keyword>
<dbReference type="EMBL" id="LDOU01000001">
    <property type="protein sequence ID" value="KLV11752.1"/>
    <property type="molecule type" value="Genomic_DNA"/>
</dbReference>
<accession>A0A0J1KBQ9</accession>
<evidence type="ECO:0000256" key="6">
    <source>
        <dbReference type="ARBA" id="ARBA00022806"/>
    </source>
</evidence>
<evidence type="ECO:0000256" key="10">
    <source>
        <dbReference type="ARBA" id="ARBA00023125"/>
    </source>
</evidence>
<feature type="domain" description="UvrD-like helicase ATP-binding" evidence="17">
    <location>
        <begin position="7"/>
        <end position="479"/>
    </location>
</feature>
<feature type="binding site" evidence="15">
    <location>
        <position position="1123"/>
    </location>
    <ligand>
        <name>Mg(2+)</name>
        <dbReference type="ChEBI" id="CHEBI:18420"/>
    </ligand>
</feature>
<dbReference type="InterPro" id="IPR004586">
    <property type="entry name" value="RecB"/>
</dbReference>
<comment type="domain">
    <text evidence="15">The C-terminal domain has nuclease activity and interacts with RecD. It interacts with RecA, facilitating its loading onto ssDNA.</text>
</comment>
<comment type="catalytic activity">
    <reaction evidence="14 15">
        <text>ATP + H2O = ADP + phosphate + H(+)</text>
        <dbReference type="Rhea" id="RHEA:13065"/>
        <dbReference type="ChEBI" id="CHEBI:15377"/>
        <dbReference type="ChEBI" id="CHEBI:15378"/>
        <dbReference type="ChEBI" id="CHEBI:30616"/>
        <dbReference type="ChEBI" id="CHEBI:43474"/>
        <dbReference type="ChEBI" id="CHEBI:456216"/>
        <dbReference type="EC" id="5.6.2.4"/>
    </reaction>
</comment>
<keyword evidence="2 15" id="KW-0479">Metal-binding</keyword>
<comment type="caution">
    <text evidence="19">The sequence shown here is derived from an EMBL/GenBank/DDBJ whole genome shotgun (WGS) entry which is preliminary data.</text>
</comment>
<evidence type="ECO:0000259" key="18">
    <source>
        <dbReference type="PROSITE" id="PS51217"/>
    </source>
</evidence>
<keyword evidence="10 15" id="KW-0238">DNA-binding</keyword>
<dbReference type="InterPro" id="IPR000212">
    <property type="entry name" value="DNA_helicase_UvrD/REP"/>
</dbReference>
<dbReference type="GO" id="GO:0000724">
    <property type="term" value="P:double-strand break repair via homologous recombination"/>
    <property type="evidence" value="ECO:0007669"/>
    <property type="project" value="UniProtKB-UniRule"/>
</dbReference>
<keyword evidence="20" id="KW-1185">Reference proteome</keyword>
<feature type="binding site" evidence="16">
    <location>
        <begin position="28"/>
        <end position="35"/>
    </location>
    <ligand>
        <name>ATP</name>
        <dbReference type="ChEBI" id="CHEBI:30616"/>
    </ligand>
</feature>
<evidence type="ECO:0000256" key="13">
    <source>
        <dbReference type="ARBA" id="ARBA00034617"/>
    </source>
</evidence>
<evidence type="ECO:0000256" key="4">
    <source>
        <dbReference type="ARBA" id="ARBA00022763"/>
    </source>
</evidence>
<keyword evidence="4 15" id="KW-0227">DNA damage</keyword>
<sequence>MTQQTMTTTPEPLEAMTFPLHGNRLIEASAGTGKTFTIASLYLRLLLGHGDSQSRFPRELTVDQILVVTFTEAATAELRDRIRRRIHDARVAFSRGTSQDPVIAPLLEDLPDHKAAAAILLQAERQMDEAAIYTIHGFCQRMLTQNAFESGSLFNNEFITEESQLRAQVVADYWRRNFYPLPRTLAEEVRRHWKTPAALLGAINTFLSGAEVEVRAPALGDSLQALHDSNLARINQVKQLWREHAGDFHDLIANSGVNKRSYTKTSLPKALAEVSEWANQDNTGYALPKALAKFDQQELAEKTAKGEVPTHVVFEAISALLANPPTIRDPLLAHAIQECRQLLTEAKQRKGWLAFDDLLTQLAAALSNDEGMLASRIRRQYPVAMIDEFQDTDPLQYSIFNTVYGDSAQAAGEPSAESAENAEFAKTALPAEPDVCGLFMIGDPKQAIYAFRGADIFTYIKARRQVSAHYTLGINWRSTAEMVAAVNRIFEHPNKPFIYDQDITFLPVSHSPKAAERGWALDGQRQPAVSFWHQQADQPVSKGEYQQVMARATAAEIQRILTLAQQHKATLIDGGEPSRAIEACDISVLVRTGTEGALIKEALAQQGIASVYLSNRDSVFACNEAADVQRLLQAVLTPEDDRALRAALASGLFALTIGELDALNADEGKWEQYVSEFREYRKLWQRRGVLPMLRHLLTARKIPERLLSENGGERRLTDLLHIGELLQQASQTLDSDHALLRWLAEHIEAPNGNVDEQQVRLESERKLVQIVTIHKSKGLEYDLVFLPFACSYRETDTALFHDEQTQQAVLDITGAEESLTLAKKERLAEDLRLIYVALTRAVYGCYIGMAPVRNGRSTKAPTGLHHTAIGWLVQNGEEGGPAELAAALATVCGKNPAMAVVSPPERPEDIWQPSDDTPPALEPRTFTSQFEKSWWITSYSGLIKQGHSHVDASFELPGFDTDSSGDETLADGELAATPARSIFTFPKGARPGTFLHSLFENIEFTAPADSAETREAILELLRLENYDEEWLPVLQTLIAEVMNCPLDGDTLRLGALEPSQRLTEMEFMLPITLLSAPLLNKVIARHDSLSAKAGELGFATVSGMLKGFIDLVFEHDGRYYVLDWKSNWLGDDPERYRGAQLAEAMAEHRYDLQYQLYALALHRFLKSRKPDYDYDTHFGGVYYLFLRGVKADSDSGIFHARPSLALLTDMEALIDGEPLDA</sequence>
<keyword evidence="3 15" id="KW-0547">Nucleotide-binding</keyword>
<comment type="domain">
    <text evidence="15">The N-terminal DNA-binding domain is a ssDNA-dependent ATPase and has ATP-dependent 3'-5' helicase function. This domain interacts with RecC.</text>
</comment>
<evidence type="ECO:0000256" key="8">
    <source>
        <dbReference type="ARBA" id="ARBA00022840"/>
    </source>
</evidence>
<dbReference type="GO" id="GO:0000287">
    <property type="term" value="F:magnesium ion binding"/>
    <property type="evidence" value="ECO:0007669"/>
    <property type="project" value="UniProtKB-UniRule"/>
</dbReference>
<gene>
    <name evidence="15" type="primary">recB</name>
    <name evidence="19" type="ORF">ABT57_00390</name>
</gene>
<evidence type="ECO:0000259" key="17">
    <source>
        <dbReference type="PROSITE" id="PS51198"/>
    </source>
</evidence>
<proteinExistence type="inferred from homology"/>
<dbReference type="PANTHER" id="PTHR11070">
    <property type="entry name" value="UVRD / RECB / PCRA DNA HELICASE FAMILY MEMBER"/>
    <property type="match status" value="1"/>
</dbReference>
<reference evidence="19 20" key="1">
    <citation type="submission" date="2015-05" db="EMBL/GenBank/DDBJ databases">
        <title>Photobacterium galathea sp. nov.</title>
        <authorList>
            <person name="Machado H."/>
            <person name="Gram L."/>
        </authorList>
    </citation>
    <scope>NUCLEOTIDE SEQUENCE [LARGE SCALE GENOMIC DNA]</scope>
    <source>
        <strain evidence="19 20">DSM 22954</strain>
    </source>
</reference>
<feature type="region of interest" description="DNA-binding and helicase activity, interacts with RecC" evidence="15">
    <location>
        <begin position="1"/>
        <end position="885"/>
    </location>
</feature>
<keyword evidence="5 15" id="KW-0378">Hydrolase</keyword>
<evidence type="ECO:0000313" key="20">
    <source>
        <dbReference type="Proteomes" id="UP000035909"/>
    </source>
</evidence>
<dbReference type="Pfam" id="PF00580">
    <property type="entry name" value="UvrD-helicase"/>
    <property type="match status" value="1"/>
</dbReference>
<dbReference type="GO" id="GO:0003677">
    <property type="term" value="F:DNA binding"/>
    <property type="evidence" value="ECO:0007669"/>
    <property type="project" value="UniProtKB-UniRule"/>
</dbReference>
<dbReference type="Gene3D" id="3.90.320.10">
    <property type="match status" value="1"/>
</dbReference>
<dbReference type="EC" id="5.6.2.4" evidence="15"/>
<comment type="catalytic activity">
    <reaction evidence="13 15">
        <text>Couples ATP hydrolysis with the unwinding of duplex DNA by translocating in the 3'-5' direction.</text>
        <dbReference type="EC" id="5.6.2.4"/>
    </reaction>
</comment>
<evidence type="ECO:0000256" key="3">
    <source>
        <dbReference type="ARBA" id="ARBA00022741"/>
    </source>
</evidence>
<name>A0A0J1KBQ9_9GAMM</name>
<feature type="binding site" evidence="15">
    <location>
        <position position="996"/>
    </location>
    <ligand>
        <name>Mg(2+)</name>
        <dbReference type="ChEBI" id="CHEBI:18420"/>
    </ligand>
</feature>
<comment type="subunit">
    <text evidence="15">Heterotrimer of RecB, RecC and RecD. All subunits contribute to DNA-binding. Interacts with RecA.</text>
</comment>
<feature type="binding site" evidence="15">
    <location>
        <position position="1110"/>
    </location>
    <ligand>
        <name>Mg(2+)</name>
        <dbReference type="ChEBI" id="CHEBI:18420"/>
    </ligand>
</feature>
<dbReference type="Gene3D" id="1.10.3170.10">
    <property type="entry name" value="Recbcd, chain B, domain 2"/>
    <property type="match status" value="1"/>
</dbReference>
<dbReference type="NCBIfam" id="TIGR00609">
    <property type="entry name" value="recB"/>
    <property type="match status" value="1"/>
</dbReference>
<evidence type="ECO:0000256" key="16">
    <source>
        <dbReference type="PROSITE-ProRule" id="PRU00560"/>
    </source>
</evidence>
<feature type="region of interest" description="Nuclease activity, interacts with RecD and RecA" evidence="15">
    <location>
        <begin position="933"/>
        <end position="1221"/>
    </location>
</feature>
<dbReference type="GO" id="GO:0008854">
    <property type="term" value="F:exodeoxyribonuclease V activity"/>
    <property type="evidence" value="ECO:0007669"/>
    <property type="project" value="UniProtKB-EC"/>
</dbReference>
<dbReference type="GO" id="GO:0005829">
    <property type="term" value="C:cytosol"/>
    <property type="evidence" value="ECO:0007669"/>
    <property type="project" value="TreeGrafter"/>
</dbReference>
<evidence type="ECO:0000256" key="7">
    <source>
        <dbReference type="ARBA" id="ARBA00022839"/>
    </source>
</evidence>
<dbReference type="GO" id="GO:0043138">
    <property type="term" value="F:3'-5' DNA helicase activity"/>
    <property type="evidence" value="ECO:0007669"/>
    <property type="project" value="UniProtKB-UniRule"/>
</dbReference>
<dbReference type="Pfam" id="PF13361">
    <property type="entry name" value="UvrD_C"/>
    <property type="match status" value="1"/>
</dbReference>
<evidence type="ECO:0000256" key="14">
    <source>
        <dbReference type="ARBA" id="ARBA00048988"/>
    </source>
</evidence>
<dbReference type="SUPFAM" id="SSF52540">
    <property type="entry name" value="P-loop containing nucleoside triphosphate hydrolases"/>
    <property type="match status" value="1"/>
</dbReference>
<keyword evidence="12 15" id="KW-0413">Isomerase</keyword>
<dbReference type="EC" id="3.1.11.5" evidence="15"/>
<keyword evidence="9 15" id="KW-0460">Magnesium</keyword>
<keyword evidence="6 15" id="KW-0347">Helicase</keyword>
<dbReference type="HAMAP" id="MF_01485">
    <property type="entry name" value="RecB"/>
    <property type="match status" value="1"/>
</dbReference>
<dbReference type="InterPro" id="IPR011335">
    <property type="entry name" value="Restrct_endonuc-II-like"/>
</dbReference>
<dbReference type="PROSITE" id="PS51198">
    <property type="entry name" value="UVRD_HELICASE_ATP_BIND"/>
    <property type="match status" value="1"/>
</dbReference>
<comment type="similarity">
    <text evidence="15">Belongs to the helicase family. UvrD subfamily.</text>
</comment>
<dbReference type="InterPro" id="IPR011604">
    <property type="entry name" value="PDDEXK-like_dom_sf"/>
</dbReference>
<comment type="function">
    <text evidence="15">A helicase/nuclease that prepares dsDNA breaks (DSB) for recombinational DNA repair. Binds to DSBs and unwinds DNA via a highly rapid and processive ATP-dependent bidirectional helicase activity. Unwinds dsDNA until it encounters a Chi (crossover hotspot instigator) sequence from the 3' direction. Cuts ssDNA a few nucleotides 3' to the Chi site. The properties and activities of the enzyme are changed at Chi. The Chi-altered holoenzyme produces a long 3'-ssDNA overhang and facilitates RecA-binding to the ssDNA for homologous DNA recombination and repair. Holoenzyme degrades any linearized DNA that is unable to undergo homologous recombination. In the holoenzyme this subunit contributes ATPase, 3'-5' helicase, exonuclease activity and loads RecA onto ssDNA.</text>
</comment>
<feature type="domain" description="UvrD-like helicase C-terminal" evidence="18">
    <location>
        <begin position="509"/>
        <end position="778"/>
    </location>
</feature>
<keyword evidence="8 15" id="KW-0067">ATP-binding</keyword>
<evidence type="ECO:0000256" key="15">
    <source>
        <dbReference type="HAMAP-Rule" id="MF_01485"/>
    </source>
</evidence>
<evidence type="ECO:0000256" key="11">
    <source>
        <dbReference type="ARBA" id="ARBA00023204"/>
    </source>
</evidence>
<dbReference type="STRING" id="320778.ABT57_00390"/>
<dbReference type="Gene3D" id="3.40.50.300">
    <property type="entry name" value="P-loop containing nucleotide triphosphate hydrolases"/>
    <property type="match status" value="2"/>
</dbReference>
<dbReference type="SUPFAM" id="SSF52980">
    <property type="entry name" value="Restriction endonuclease-like"/>
    <property type="match status" value="1"/>
</dbReference>
<dbReference type="GO" id="GO:0009338">
    <property type="term" value="C:exodeoxyribonuclease V complex"/>
    <property type="evidence" value="ECO:0007669"/>
    <property type="project" value="TreeGrafter"/>
</dbReference>
<keyword evidence="7 15" id="KW-0269">Exonuclease</keyword>
<dbReference type="GO" id="GO:0016887">
    <property type="term" value="F:ATP hydrolysis activity"/>
    <property type="evidence" value="ECO:0007669"/>
    <property type="project" value="RHEA"/>
</dbReference>
<dbReference type="PANTHER" id="PTHR11070:SF23">
    <property type="entry name" value="RECBCD ENZYME SUBUNIT RECB"/>
    <property type="match status" value="1"/>
</dbReference>
<evidence type="ECO:0000313" key="19">
    <source>
        <dbReference type="EMBL" id="KLV11752.1"/>
    </source>
</evidence>
<dbReference type="Pfam" id="PF12705">
    <property type="entry name" value="PDDEXK_1"/>
    <property type="match status" value="1"/>
</dbReference>
<feature type="active site" description="For nuclease activity" evidence="15">
    <location>
        <position position="1123"/>
    </location>
</feature>
<evidence type="ECO:0000256" key="1">
    <source>
        <dbReference type="ARBA" id="ARBA00022722"/>
    </source>
</evidence>
<evidence type="ECO:0000256" key="12">
    <source>
        <dbReference type="ARBA" id="ARBA00023235"/>
    </source>
</evidence>
<dbReference type="InterPro" id="IPR038726">
    <property type="entry name" value="PDDEXK_AddAB-type"/>
</dbReference>
<dbReference type="RefSeq" id="WP_047883211.1">
    <property type="nucleotide sequence ID" value="NZ_CP071325.1"/>
</dbReference>
<dbReference type="InterPro" id="IPR014017">
    <property type="entry name" value="DNA_helicase_UvrD-like_C"/>
</dbReference>
<protein>
    <recommendedName>
        <fullName evidence="15">RecBCD enzyme subunit RecB</fullName>
        <ecNumber evidence="15">3.1.11.5</ecNumber>
        <ecNumber evidence="15">5.6.2.4</ecNumber>
    </recommendedName>
    <alternativeName>
        <fullName evidence="15">DNA 3'-5' helicase subunit RecB</fullName>
    </alternativeName>
    <alternativeName>
        <fullName evidence="15">Exonuclease V subunit RecB</fullName>
        <shortName evidence="15">ExoV subunit RecB</shortName>
    </alternativeName>
    <alternativeName>
        <fullName evidence="15">Helicase/nuclease RecBCD subunit RecB</fullName>
    </alternativeName>
</protein>
<dbReference type="GO" id="GO:0005524">
    <property type="term" value="F:ATP binding"/>
    <property type="evidence" value="ECO:0007669"/>
    <property type="project" value="UniProtKB-UniRule"/>
</dbReference>
<dbReference type="CDD" id="cd22352">
    <property type="entry name" value="RecB_C-like"/>
    <property type="match status" value="1"/>
</dbReference>
<evidence type="ECO:0000256" key="2">
    <source>
        <dbReference type="ARBA" id="ARBA00022723"/>
    </source>
</evidence>
<dbReference type="AlphaFoldDB" id="A0A0J1KBQ9"/>
<comment type="catalytic activity">
    <reaction evidence="15">
        <text>Exonucleolytic cleavage (in the presence of ATP) in either 5'- to 3'- or 3'- to 5'-direction to yield 5'-phosphooligonucleotides.</text>
        <dbReference type="EC" id="3.1.11.5"/>
    </reaction>
</comment>
<dbReference type="PATRIC" id="fig|320778.3.peg.80"/>
<dbReference type="InterPro" id="IPR027417">
    <property type="entry name" value="P-loop_NTPase"/>
</dbReference>
<dbReference type="Gene3D" id="1.10.486.10">
    <property type="entry name" value="PCRA, domain 4"/>
    <property type="match status" value="1"/>
</dbReference>
<dbReference type="Proteomes" id="UP000035909">
    <property type="component" value="Unassembled WGS sequence"/>
</dbReference>
<evidence type="ECO:0000256" key="9">
    <source>
        <dbReference type="ARBA" id="ARBA00022842"/>
    </source>
</evidence>
<dbReference type="InterPro" id="IPR014016">
    <property type="entry name" value="UvrD-like_ATP-bd"/>
</dbReference>
<keyword evidence="1 15" id="KW-0540">Nuclease</keyword>
<evidence type="ECO:0000256" key="5">
    <source>
        <dbReference type="ARBA" id="ARBA00022801"/>
    </source>
</evidence>
<organism evidence="19 20">
    <name type="scientific">Photobacterium ganghwense</name>
    <dbReference type="NCBI Taxonomy" id="320778"/>
    <lineage>
        <taxon>Bacteria</taxon>
        <taxon>Pseudomonadati</taxon>
        <taxon>Pseudomonadota</taxon>
        <taxon>Gammaproteobacteria</taxon>
        <taxon>Vibrionales</taxon>
        <taxon>Vibrionaceae</taxon>
        <taxon>Photobacterium</taxon>
    </lineage>
</organism>